<dbReference type="Proteomes" id="UP000437748">
    <property type="component" value="Unassembled WGS sequence"/>
</dbReference>
<evidence type="ECO:0000313" key="1">
    <source>
        <dbReference type="EMBL" id="KAB8036491.1"/>
    </source>
</evidence>
<gene>
    <name evidence="1" type="ORF">GCL60_15295</name>
</gene>
<reference evidence="1 2" key="1">
    <citation type="submission" date="2019-10" db="EMBL/GenBank/DDBJ databases">
        <title>New species of Slilvanegrellaceae.</title>
        <authorList>
            <person name="Pitt A."/>
            <person name="Hahn M.W."/>
        </authorList>
    </citation>
    <scope>NUCLEOTIDE SEQUENCE [LARGE SCALE GENOMIC DNA]</scope>
    <source>
        <strain evidence="1 2">SP-Ram-0.45-NSY-1</strain>
    </source>
</reference>
<dbReference type="AlphaFoldDB" id="A0A6N6VQX4"/>
<sequence>MTKRVSILNYLIQKKNLPISKLFTNFDTSLIKLSANTLEDIQNLKEKIISIQVKYNLDEKEALKTGLKIKIKHSGLFQCTSCKKNIKKLFEGFCFPCFKKKASADRCIMSPNLCHYNLGTCREPLWGEEYCYQPHYVYLSYTDKFKVGITRQTQIPTRWIDQGASSAALLAKVTSRHQAGIIEHNLKEILHDKSHWLNMLKNGNKRPSLEEFQDKISFIFNWIKQNEIFQNKEIIVDTPAHLKLSDQIEYFHSPVIVNLNYDIPSEVLKFKSINLDKSSEIEGIITGIKGQYIFLGENVFNMRRHEGYIVDLDLEEI</sequence>
<comment type="caution">
    <text evidence="1">The sequence shown here is derived from an EMBL/GenBank/DDBJ whole genome shotgun (WGS) entry which is preliminary data.</text>
</comment>
<dbReference type="InterPro" id="IPR021246">
    <property type="entry name" value="DUF2797"/>
</dbReference>
<keyword evidence="2" id="KW-1185">Reference proteome</keyword>
<accession>A0A6N6VQX4</accession>
<protein>
    <submittedName>
        <fullName evidence="1">DUF2797 domain-containing protein</fullName>
    </submittedName>
</protein>
<proteinExistence type="predicted"/>
<dbReference type="EMBL" id="WFLM01000006">
    <property type="protein sequence ID" value="KAB8036491.1"/>
    <property type="molecule type" value="Genomic_DNA"/>
</dbReference>
<dbReference type="Pfam" id="PF10977">
    <property type="entry name" value="DUF2797"/>
    <property type="match status" value="1"/>
</dbReference>
<name>A0A6N6VQX4_9BACT</name>
<organism evidence="1 2">
    <name type="scientific">Silvanigrella paludirubra</name>
    <dbReference type="NCBI Taxonomy" id="2499159"/>
    <lineage>
        <taxon>Bacteria</taxon>
        <taxon>Pseudomonadati</taxon>
        <taxon>Bdellovibrionota</taxon>
        <taxon>Oligoflexia</taxon>
        <taxon>Silvanigrellales</taxon>
        <taxon>Silvanigrellaceae</taxon>
        <taxon>Silvanigrella</taxon>
    </lineage>
</organism>
<evidence type="ECO:0000313" key="2">
    <source>
        <dbReference type="Proteomes" id="UP000437748"/>
    </source>
</evidence>